<accession>A0AA37F5G7</accession>
<name>A0AA37F5G7_9ACTN</name>
<reference evidence="1" key="2">
    <citation type="submission" date="2022-09" db="EMBL/GenBank/DDBJ databases">
        <authorList>
            <person name="Sun Q."/>
            <person name="Ohkuma M."/>
        </authorList>
    </citation>
    <scope>NUCLEOTIDE SEQUENCE</scope>
    <source>
        <strain evidence="1">JCM 3093</strain>
    </source>
</reference>
<dbReference type="EMBL" id="BMQD01000012">
    <property type="protein sequence ID" value="GGK76708.1"/>
    <property type="molecule type" value="Genomic_DNA"/>
</dbReference>
<dbReference type="Proteomes" id="UP000627984">
    <property type="component" value="Unassembled WGS sequence"/>
</dbReference>
<protein>
    <submittedName>
        <fullName evidence="1">Uncharacterized protein</fullName>
    </submittedName>
</protein>
<gene>
    <name evidence="1" type="ORF">GCM10010126_39940</name>
</gene>
<evidence type="ECO:0000313" key="2">
    <source>
        <dbReference type="Proteomes" id="UP000627984"/>
    </source>
</evidence>
<reference evidence="1" key="1">
    <citation type="journal article" date="2014" name="Int. J. Syst. Evol. Microbiol.">
        <title>Complete genome sequence of Corynebacterium casei LMG S-19264T (=DSM 44701T), isolated from a smear-ripened cheese.</title>
        <authorList>
            <consortium name="US DOE Joint Genome Institute (JGI-PGF)"/>
            <person name="Walter F."/>
            <person name="Albersmeier A."/>
            <person name="Kalinowski J."/>
            <person name="Ruckert C."/>
        </authorList>
    </citation>
    <scope>NUCLEOTIDE SEQUENCE</scope>
    <source>
        <strain evidence="1">JCM 3093</strain>
    </source>
</reference>
<dbReference type="RefSeq" id="WP_191896083.1">
    <property type="nucleotide sequence ID" value="NZ_BMQD01000012.1"/>
</dbReference>
<proteinExistence type="predicted"/>
<organism evidence="1 2">
    <name type="scientific">Planomonospora parontospora</name>
    <dbReference type="NCBI Taxonomy" id="58119"/>
    <lineage>
        <taxon>Bacteria</taxon>
        <taxon>Bacillati</taxon>
        <taxon>Actinomycetota</taxon>
        <taxon>Actinomycetes</taxon>
        <taxon>Streptosporangiales</taxon>
        <taxon>Streptosporangiaceae</taxon>
        <taxon>Planomonospora</taxon>
    </lineage>
</organism>
<comment type="caution">
    <text evidence="1">The sequence shown here is derived from an EMBL/GenBank/DDBJ whole genome shotgun (WGS) entry which is preliminary data.</text>
</comment>
<sequence length="57" mass="5643">MTYLAARIADPAEAAADQQGDSIRLLPGSTNRAIITALPAAEALAALAAQDGAPPNG</sequence>
<evidence type="ECO:0000313" key="1">
    <source>
        <dbReference type="EMBL" id="GGK76708.1"/>
    </source>
</evidence>
<dbReference type="AlphaFoldDB" id="A0AA37F5G7"/>